<evidence type="ECO:0008006" key="3">
    <source>
        <dbReference type="Google" id="ProtNLM"/>
    </source>
</evidence>
<keyword evidence="2" id="KW-1185">Reference proteome</keyword>
<evidence type="ECO:0000313" key="2">
    <source>
        <dbReference type="Proteomes" id="UP000515472"/>
    </source>
</evidence>
<organism evidence="1 2">
    <name type="scientific">Citrifermentans bremense</name>
    <dbReference type="NCBI Taxonomy" id="60035"/>
    <lineage>
        <taxon>Bacteria</taxon>
        <taxon>Pseudomonadati</taxon>
        <taxon>Thermodesulfobacteriota</taxon>
        <taxon>Desulfuromonadia</taxon>
        <taxon>Geobacterales</taxon>
        <taxon>Geobacteraceae</taxon>
        <taxon>Citrifermentans</taxon>
    </lineage>
</organism>
<protein>
    <recommendedName>
        <fullName evidence="3">Apea-like HEPN domain-containing protein</fullName>
    </recommendedName>
</protein>
<name>A0A7R7FSP2_9BACT</name>
<dbReference type="EMBL" id="AP023213">
    <property type="protein sequence ID" value="BCO11319.1"/>
    <property type="molecule type" value="Genomic_DNA"/>
</dbReference>
<accession>A0A7R7FSP2</accession>
<sequence>MTYSFRLRFKRASTEINIEVPVLHLKPGPSMSSLILRSHDPNVPIQRSKDLILESTGYATKEDAELAGKKSLDALAVTLARLRVGADYGHRGPTSWISPLFLNQISAQSGTPILNDVHGLMVYETDPPPKFASLNSDIRTGVGQKGFEGILANALETTISLSERERLSLEMFNASFFQTTPESRLILLVMAVEALIELKVRSTEAVAHVEAMIAATESSSTLSPEDRASMRGSLRWLRNESINQGGRRLAQERLGERMYAGRSAPAFFSYSYGLRSKLVHGETPPPSQQAVGKCAAALQGFVSDLLTVQLKIGV</sequence>
<dbReference type="AlphaFoldDB" id="A0A7R7FSP2"/>
<gene>
    <name evidence="1" type="ORF">GEOBRER4_n1599</name>
</gene>
<proteinExistence type="predicted"/>
<reference evidence="1 2" key="1">
    <citation type="submission" date="2020-06" db="EMBL/GenBank/DDBJ databases">
        <title>Interaction of electrochemicaly active bacteria, Geobacter bremensis R4 on different carbon anode.</title>
        <authorList>
            <person name="Meng L."/>
            <person name="Yoshida N."/>
        </authorList>
    </citation>
    <scope>NUCLEOTIDE SEQUENCE [LARGE SCALE GENOMIC DNA]</scope>
    <source>
        <strain evidence="1 2">R4</strain>
    </source>
</reference>
<dbReference type="Proteomes" id="UP000515472">
    <property type="component" value="Chromosome"/>
</dbReference>
<evidence type="ECO:0000313" key="1">
    <source>
        <dbReference type="EMBL" id="BCO11319.1"/>
    </source>
</evidence>